<accession>A0A1I7XZB8</accession>
<dbReference type="WBParaSite" id="L893_g1105.t1">
    <property type="protein sequence ID" value="L893_g1105.t1"/>
    <property type="gene ID" value="L893_g1105"/>
</dbReference>
<dbReference type="Proteomes" id="UP000095287">
    <property type="component" value="Unplaced"/>
</dbReference>
<organism evidence="1 2">
    <name type="scientific">Steinernema glaseri</name>
    <dbReference type="NCBI Taxonomy" id="37863"/>
    <lineage>
        <taxon>Eukaryota</taxon>
        <taxon>Metazoa</taxon>
        <taxon>Ecdysozoa</taxon>
        <taxon>Nematoda</taxon>
        <taxon>Chromadorea</taxon>
        <taxon>Rhabditida</taxon>
        <taxon>Tylenchina</taxon>
        <taxon>Panagrolaimomorpha</taxon>
        <taxon>Strongyloidoidea</taxon>
        <taxon>Steinernematidae</taxon>
        <taxon>Steinernema</taxon>
    </lineage>
</organism>
<name>A0A1I7XZB8_9BILA</name>
<reference evidence="2" key="1">
    <citation type="submission" date="2016-11" db="UniProtKB">
        <authorList>
            <consortium name="WormBaseParasite"/>
        </authorList>
    </citation>
    <scope>IDENTIFICATION</scope>
</reference>
<evidence type="ECO:0000313" key="2">
    <source>
        <dbReference type="WBParaSite" id="L893_g1105.t1"/>
    </source>
</evidence>
<dbReference type="AlphaFoldDB" id="A0A1I7XZB8"/>
<protein>
    <submittedName>
        <fullName evidence="2">F-box domain-containing protein</fullName>
    </submittedName>
</protein>
<sequence length="344" mass="39545">MNQVPRAFCERLCDILFSDRIWAAKELSGHYGRFAWTRFLHDCDYDVDVKDGIEQRVYSYLTHTGEDLHTAEEIEAVPKKHVRNVRISLCDAKKESVAESKKIVRRFPYSFYVFGLVSSSINEAWVDLMCSLKQLHSLMITEKLDDDALPLIGKVVADRKISMLSIYAKACEGGNMEVMKSVLSQDQFKQLRIWNIFDNPDSLSTVTDLLQFWSENSEKLRGKSLLLCKFSSVKESGAEQLEQFVLQGASAPKALEKALKVCSKEECDFLNKEYHHNHWMFFKPSCIYKYENAREGVGRRQIYVSFECASLEELRSDLQAPAGHTGHNDLGFLRRATRLRILFA</sequence>
<evidence type="ECO:0000313" key="1">
    <source>
        <dbReference type="Proteomes" id="UP000095287"/>
    </source>
</evidence>
<keyword evidence="1" id="KW-1185">Reference proteome</keyword>
<proteinExistence type="predicted"/>